<evidence type="ECO:0000313" key="1">
    <source>
        <dbReference type="EMBL" id="KAL2063832.1"/>
    </source>
</evidence>
<accession>A0ABR4C1R4</accession>
<comment type="caution">
    <text evidence="1">The sequence shown here is derived from an EMBL/GenBank/DDBJ whole genome shotgun (WGS) entry which is preliminary data.</text>
</comment>
<sequence length="9" mass="1113">MSIYNRSKD</sequence>
<keyword evidence="2" id="KW-1185">Reference proteome</keyword>
<gene>
    <name evidence="1" type="ORF">VTL71DRAFT_5637</name>
</gene>
<reference evidence="1 2" key="1">
    <citation type="journal article" date="2024" name="Commun. Biol.">
        <title>Comparative genomic analysis of thermophilic fungi reveals convergent evolutionary adaptations and gene losses.</title>
        <authorList>
            <person name="Steindorff A.S."/>
            <person name="Aguilar-Pontes M.V."/>
            <person name="Robinson A.J."/>
            <person name="Andreopoulos B."/>
            <person name="LaButti K."/>
            <person name="Kuo A."/>
            <person name="Mondo S."/>
            <person name="Riley R."/>
            <person name="Otillar R."/>
            <person name="Haridas S."/>
            <person name="Lipzen A."/>
            <person name="Grimwood J."/>
            <person name="Schmutz J."/>
            <person name="Clum A."/>
            <person name="Reid I.D."/>
            <person name="Moisan M.C."/>
            <person name="Butler G."/>
            <person name="Nguyen T.T.M."/>
            <person name="Dewar K."/>
            <person name="Conant G."/>
            <person name="Drula E."/>
            <person name="Henrissat B."/>
            <person name="Hansel C."/>
            <person name="Singer S."/>
            <person name="Hutchinson M.I."/>
            <person name="de Vries R.P."/>
            <person name="Natvig D.O."/>
            <person name="Powell A.J."/>
            <person name="Tsang A."/>
            <person name="Grigoriev I.V."/>
        </authorList>
    </citation>
    <scope>NUCLEOTIDE SEQUENCE [LARGE SCALE GENOMIC DNA]</scope>
    <source>
        <strain evidence="1 2">CBS 494.80</strain>
    </source>
</reference>
<protein>
    <submittedName>
        <fullName evidence="1">Uncharacterized protein</fullName>
    </submittedName>
</protein>
<evidence type="ECO:0000313" key="2">
    <source>
        <dbReference type="Proteomes" id="UP001595075"/>
    </source>
</evidence>
<dbReference type="EMBL" id="JAZHXI010000015">
    <property type="protein sequence ID" value="KAL2063832.1"/>
    <property type="molecule type" value="Genomic_DNA"/>
</dbReference>
<name>A0ABR4C1R4_9HELO</name>
<dbReference type="Proteomes" id="UP001595075">
    <property type="component" value="Unassembled WGS sequence"/>
</dbReference>
<organism evidence="1 2">
    <name type="scientific">Oculimacula yallundae</name>
    <dbReference type="NCBI Taxonomy" id="86028"/>
    <lineage>
        <taxon>Eukaryota</taxon>
        <taxon>Fungi</taxon>
        <taxon>Dikarya</taxon>
        <taxon>Ascomycota</taxon>
        <taxon>Pezizomycotina</taxon>
        <taxon>Leotiomycetes</taxon>
        <taxon>Helotiales</taxon>
        <taxon>Ploettnerulaceae</taxon>
        <taxon>Oculimacula</taxon>
    </lineage>
</organism>
<proteinExistence type="predicted"/>